<comment type="caution">
    <text evidence="2">The sequence shown here is derived from an EMBL/GenBank/DDBJ whole genome shotgun (WGS) entry which is preliminary data.</text>
</comment>
<dbReference type="Gene3D" id="3.40.50.720">
    <property type="entry name" value="NAD(P)-binding Rossmann-like Domain"/>
    <property type="match status" value="1"/>
</dbReference>
<dbReference type="OrthoDB" id="9801186at2"/>
<sequence length="379" mass="39365">MPTESAAWLASSAADLTVGAAPSTAPRAGEVAIRVRAVAINPLDTMKQHMGDLMYRWLPHPAVLGEDVAGVVDEVGPGVTRFAVGDRVVAYAVGMEKGRRHAPEGGFQTRVIVRTDLAAPIPDSLAFADAAVLPLGISTAASGLFGAGQLGLRFPDATTPATGETVVVWGGSTSVGLNAIQLAVAAGYDVVTTASPRNHELVRSLGASRAFDYRSPTAVQDIVRHLAGRRVAGVLAIGTGSGDPAVRIAAATGAKRVSMASPPVSFDTLPRGGRVGLPLVRLGLRMGTITPALMLRARVRGIRASFIWGSALMHDEVGPMLWERFLPDALAERRYVAAPQAEVTGTGLQAIQPAMDRLREGVSARKLVVTLGGGTAEGR</sequence>
<name>A0A154V256_9MICO</name>
<organism evidence="2 3">
    <name type="scientific">Clavibacter tessellarius</name>
    <dbReference type="NCBI Taxonomy" id="31965"/>
    <lineage>
        <taxon>Bacteria</taxon>
        <taxon>Bacillati</taxon>
        <taxon>Actinomycetota</taxon>
        <taxon>Actinomycetes</taxon>
        <taxon>Micrococcales</taxon>
        <taxon>Microbacteriaceae</taxon>
        <taxon>Clavibacter</taxon>
    </lineage>
</organism>
<dbReference type="Gene3D" id="3.90.180.10">
    <property type="entry name" value="Medium-chain alcohol dehydrogenases, catalytic domain"/>
    <property type="match status" value="1"/>
</dbReference>
<feature type="domain" description="Enoyl reductase (ER)" evidence="1">
    <location>
        <begin position="11"/>
        <end position="369"/>
    </location>
</feature>
<dbReference type="InterPro" id="IPR036291">
    <property type="entry name" value="NAD(P)-bd_dom_sf"/>
</dbReference>
<dbReference type="STRING" id="31965.AWH51_08295"/>
<dbReference type="RefSeq" id="WP_063071276.1">
    <property type="nucleotide sequence ID" value="NZ_LQXA01000026.1"/>
</dbReference>
<proteinExistence type="predicted"/>
<dbReference type="EMBL" id="LQXA01000026">
    <property type="protein sequence ID" value="KZC95359.1"/>
    <property type="molecule type" value="Genomic_DNA"/>
</dbReference>
<dbReference type="AlphaFoldDB" id="A0A154V256"/>
<dbReference type="InterPro" id="IPR013154">
    <property type="entry name" value="ADH-like_N"/>
</dbReference>
<dbReference type="GO" id="GO:0016651">
    <property type="term" value="F:oxidoreductase activity, acting on NAD(P)H"/>
    <property type="evidence" value="ECO:0007669"/>
    <property type="project" value="InterPro"/>
</dbReference>
<reference evidence="2 3" key="1">
    <citation type="submission" date="2016-01" db="EMBL/GenBank/DDBJ databases">
        <title>Draft genome sequence of Clavibacter michiganensis subsp. tessellarius DOAB 609.</title>
        <authorList>
            <person name="Tambong J.T."/>
        </authorList>
    </citation>
    <scope>NUCLEOTIDE SEQUENCE [LARGE SCALE GENOMIC DNA]</scope>
    <source>
        <strain evidence="2 3">DOAB 609</strain>
    </source>
</reference>
<dbReference type="Proteomes" id="UP000076218">
    <property type="component" value="Unassembled WGS sequence"/>
</dbReference>
<dbReference type="CDD" id="cd08249">
    <property type="entry name" value="enoyl_reductase_like"/>
    <property type="match status" value="1"/>
</dbReference>
<dbReference type="InterPro" id="IPR047122">
    <property type="entry name" value="Trans-enoyl_RdTase-like"/>
</dbReference>
<dbReference type="SUPFAM" id="SSF50129">
    <property type="entry name" value="GroES-like"/>
    <property type="match status" value="1"/>
</dbReference>
<dbReference type="InterPro" id="IPR020843">
    <property type="entry name" value="ER"/>
</dbReference>
<accession>A0A154V256</accession>
<evidence type="ECO:0000259" key="1">
    <source>
        <dbReference type="SMART" id="SM00829"/>
    </source>
</evidence>
<protein>
    <submittedName>
        <fullName evidence="2">Zn-dependent oxidoreductase</fullName>
    </submittedName>
</protein>
<dbReference type="Pfam" id="PF08240">
    <property type="entry name" value="ADH_N"/>
    <property type="match status" value="1"/>
</dbReference>
<evidence type="ECO:0000313" key="2">
    <source>
        <dbReference type="EMBL" id="KZC95359.1"/>
    </source>
</evidence>
<dbReference type="InterPro" id="IPR011032">
    <property type="entry name" value="GroES-like_sf"/>
</dbReference>
<gene>
    <name evidence="2" type="ORF">AWH51_08295</name>
</gene>
<dbReference type="PANTHER" id="PTHR45348:SF2">
    <property type="entry name" value="ZINC-TYPE ALCOHOL DEHYDROGENASE-LIKE PROTEIN C2E1P3.01"/>
    <property type="match status" value="1"/>
</dbReference>
<dbReference type="PANTHER" id="PTHR45348">
    <property type="entry name" value="HYPOTHETICAL OXIDOREDUCTASE (EUROFUNG)"/>
    <property type="match status" value="1"/>
</dbReference>
<evidence type="ECO:0000313" key="3">
    <source>
        <dbReference type="Proteomes" id="UP000076218"/>
    </source>
</evidence>
<dbReference type="SUPFAM" id="SSF51735">
    <property type="entry name" value="NAD(P)-binding Rossmann-fold domains"/>
    <property type="match status" value="1"/>
</dbReference>
<dbReference type="SMART" id="SM00829">
    <property type="entry name" value="PKS_ER"/>
    <property type="match status" value="1"/>
</dbReference>